<evidence type="ECO:0000313" key="6">
    <source>
        <dbReference type="EMBL" id="URE10510.1"/>
    </source>
</evidence>
<comment type="domain">
    <text evidence="4">The jas domain is required for interaction with COI1.</text>
</comment>
<dbReference type="Pfam" id="PF06200">
    <property type="entry name" value="tify"/>
    <property type="match status" value="1"/>
</dbReference>
<evidence type="ECO:0000256" key="1">
    <source>
        <dbReference type="ARBA" id="ARBA00008614"/>
    </source>
</evidence>
<comment type="subcellular location">
    <subcellularLocation>
        <location evidence="4">Nucleus</location>
    </subcellularLocation>
</comment>
<accession>A0A9E7G9D1</accession>
<dbReference type="EMBL" id="CP097508">
    <property type="protein sequence ID" value="URE10510.1"/>
    <property type="molecule type" value="Genomic_DNA"/>
</dbReference>
<dbReference type="PANTHER" id="PTHR33077:SF5">
    <property type="entry name" value="PROTEIN TIFY 9"/>
    <property type="match status" value="1"/>
</dbReference>
<dbReference type="GO" id="GO:0009611">
    <property type="term" value="P:response to wounding"/>
    <property type="evidence" value="ECO:0007669"/>
    <property type="project" value="UniProtKB-UniRule"/>
</dbReference>
<dbReference type="AlphaFoldDB" id="A0A9E7G9D1"/>
<evidence type="ECO:0000256" key="3">
    <source>
        <dbReference type="ARBA" id="ARBA00022843"/>
    </source>
</evidence>
<reference evidence="6" key="1">
    <citation type="submission" date="2022-05" db="EMBL/GenBank/DDBJ databases">
        <title>The Musa troglodytarum L. genome provides insights into the mechanism of non-climacteric behaviour and enrichment of carotenoids.</title>
        <authorList>
            <person name="Wang J."/>
        </authorList>
    </citation>
    <scope>NUCLEOTIDE SEQUENCE</scope>
    <source>
        <tissue evidence="6">Leaf</tissue>
    </source>
</reference>
<proteinExistence type="inferred from homology"/>
<evidence type="ECO:0000259" key="5">
    <source>
        <dbReference type="PROSITE" id="PS51320"/>
    </source>
</evidence>
<organism evidence="6 7">
    <name type="scientific">Musa troglodytarum</name>
    <name type="common">fe'i banana</name>
    <dbReference type="NCBI Taxonomy" id="320322"/>
    <lineage>
        <taxon>Eukaryota</taxon>
        <taxon>Viridiplantae</taxon>
        <taxon>Streptophyta</taxon>
        <taxon>Embryophyta</taxon>
        <taxon>Tracheophyta</taxon>
        <taxon>Spermatophyta</taxon>
        <taxon>Magnoliopsida</taxon>
        <taxon>Liliopsida</taxon>
        <taxon>Zingiberales</taxon>
        <taxon>Musaceae</taxon>
        <taxon>Musa</taxon>
    </lineage>
</organism>
<protein>
    <recommendedName>
        <fullName evidence="4">Protein TIFY</fullName>
    </recommendedName>
    <alternativeName>
        <fullName evidence="4">Jasmonate ZIM domain-containing protein</fullName>
    </alternativeName>
</protein>
<dbReference type="InterPro" id="IPR010399">
    <property type="entry name" value="Tify_dom"/>
</dbReference>
<evidence type="ECO:0000256" key="2">
    <source>
        <dbReference type="ARBA" id="ARBA00022819"/>
    </source>
</evidence>
<dbReference type="PANTHER" id="PTHR33077">
    <property type="entry name" value="PROTEIN TIFY 4A-RELATED-RELATED"/>
    <property type="match status" value="1"/>
</dbReference>
<evidence type="ECO:0000313" key="7">
    <source>
        <dbReference type="Proteomes" id="UP001055439"/>
    </source>
</evidence>
<feature type="domain" description="Tify" evidence="5">
    <location>
        <begin position="74"/>
        <end position="108"/>
    </location>
</feature>
<evidence type="ECO:0000256" key="4">
    <source>
        <dbReference type="RuleBase" id="RU369065"/>
    </source>
</evidence>
<dbReference type="SMART" id="SM00979">
    <property type="entry name" value="TIFY"/>
    <property type="match status" value="1"/>
</dbReference>
<gene>
    <name evidence="6" type="ORF">MUK42_03770</name>
</gene>
<dbReference type="PROSITE" id="PS51320">
    <property type="entry name" value="TIFY"/>
    <property type="match status" value="1"/>
</dbReference>
<dbReference type="InterPro" id="IPR018467">
    <property type="entry name" value="CCT_CS"/>
</dbReference>
<dbReference type="Proteomes" id="UP001055439">
    <property type="component" value="Chromosome 6"/>
</dbReference>
<dbReference type="GO" id="GO:0005634">
    <property type="term" value="C:nucleus"/>
    <property type="evidence" value="ECO:0007669"/>
    <property type="project" value="UniProtKB-SubCell"/>
</dbReference>
<sequence>MSRDVVEFNFFAMEKTRSRAMDQRTSTPGAKLSAIARMNPQLLRNVISSVGRKPIPPPLSLLVLNPSDLSARRSDSVTAPLTIFYDGTVAVFDLAQDKAEAIMKMAESSGKGLLAKLDEDLLPMAPKKSLQRFFQKRKERCRLTAAGPYERKQSTGSAKNTC</sequence>
<dbReference type="GO" id="GO:0031347">
    <property type="term" value="P:regulation of defense response"/>
    <property type="evidence" value="ECO:0007669"/>
    <property type="project" value="UniProtKB-UniRule"/>
</dbReference>
<keyword evidence="4" id="KW-0539">Nucleus</keyword>
<keyword evidence="2 4" id="KW-1184">Jasmonic acid signaling pathway</keyword>
<dbReference type="OrthoDB" id="1914366at2759"/>
<name>A0A9E7G9D1_9LILI</name>
<comment type="function">
    <text evidence="4">Repressor of jasmonate responses.</text>
</comment>
<dbReference type="Pfam" id="PF09425">
    <property type="entry name" value="Jas_motif"/>
    <property type="match status" value="1"/>
</dbReference>
<dbReference type="InterPro" id="IPR040390">
    <property type="entry name" value="TIFY/JAZ"/>
</dbReference>
<keyword evidence="7" id="KW-1185">Reference proteome</keyword>
<dbReference type="GO" id="GO:2000022">
    <property type="term" value="P:regulation of jasmonic acid mediated signaling pathway"/>
    <property type="evidence" value="ECO:0007669"/>
    <property type="project" value="UniProtKB-UniRule"/>
</dbReference>
<comment type="similarity">
    <text evidence="1 4">Belongs to the TIFY/JAZ family.</text>
</comment>
<keyword evidence="3" id="KW-0832">Ubl conjugation</keyword>